<keyword evidence="3" id="KW-1185">Reference proteome</keyword>
<sequence>MRCAILRRIRLDGILSLSRGVITRLTAQRAALIGALKHVKTELACTLLVVANTSRRRTRKSVRFTALSTTRSLYLVTGIAYTLRMRLTTTLLSTIKLCEYSENKARAKSLKISLKKTRNRRIGRSTCTPTLTTTRKDLSSSTATRMWITIYY</sequence>
<proteinExistence type="predicted"/>
<evidence type="ECO:0000313" key="2">
    <source>
        <dbReference type="EMBL" id="KAF2195729.1"/>
    </source>
</evidence>
<keyword evidence="1" id="KW-0812">Transmembrane</keyword>
<keyword evidence="1" id="KW-0472">Membrane</keyword>
<protein>
    <submittedName>
        <fullName evidence="2">Uncharacterized protein</fullName>
    </submittedName>
</protein>
<name>A0A6A6EY43_9PEZI</name>
<dbReference type="AlphaFoldDB" id="A0A6A6EY43"/>
<dbReference type="Proteomes" id="UP000800200">
    <property type="component" value="Unassembled WGS sequence"/>
</dbReference>
<gene>
    <name evidence="2" type="ORF">K469DRAFT_17511</name>
</gene>
<keyword evidence="1" id="KW-1133">Transmembrane helix</keyword>
<reference evidence="2" key="1">
    <citation type="journal article" date="2020" name="Stud. Mycol.">
        <title>101 Dothideomycetes genomes: a test case for predicting lifestyles and emergence of pathogens.</title>
        <authorList>
            <person name="Haridas S."/>
            <person name="Albert R."/>
            <person name="Binder M."/>
            <person name="Bloem J."/>
            <person name="Labutti K."/>
            <person name="Salamov A."/>
            <person name="Andreopoulos B."/>
            <person name="Baker S."/>
            <person name="Barry K."/>
            <person name="Bills G."/>
            <person name="Bluhm B."/>
            <person name="Cannon C."/>
            <person name="Castanera R."/>
            <person name="Culley D."/>
            <person name="Daum C."/>
            <person name="Ezra D."/>
            <person name="Gonzalez J."/>
            <person name="Henrissat B."/>
            <person name="Kuo A."/>
            <person name="Liang C."/>
            <person name="Lipzen A."/>
            <person name="Lutzoni F."/>
            <person name="Magnuson J."/>
            <person name="Mondo S."/>
            <person name="Nolan M."/>
            <person name="Ohm R."/>
            <person name="Pangilinan J."/>
            <person name="Park H.-J."/>
            <person name="Ramirez L."/>
            <person name="Alfaro M."/>
            <person name="Sun H."/>
            <person name="Tritt A."/>
            <person name="Yoshinaga Y."/>
            <person name="Zwiers L.-H."/>
            <person name="Turgeon B."/>
            <person name="Goodwin S."/>
            <person name="Spatafora J."/>
            <person name="Crous P."/>
            <person name="Grigoriev I."/>
        </authorList>
    </citation>
    <scope>NUCLEOTIDE SEQUENCE</scope>
    <source>
        <strain evidence="2">CBS 207.26</strain>
    </source>
</reference>
<evidence type="ECO:0000256" key="1">
    <source>
        <dbReference type="SAM" id="Phobius"/>
    </source>
</evidence>
<evidence type="ECO:0000313" key="3">
    <source>
        <dbReference type="Proteomes" id="UP000800200"/>
    </source>
</evidence>
<feature type="transmembrane region" description="Helical" evidence="1">
    <location>
        <begin position="64"/>
        <end position="83"/>
    </location>
</feature>
<dbReference type="EMBL" id="ML994610">
    <property type="protein sequence ID" value="KAF2195729.1"/>
    <property type="molecule type" value="Genomic_DNA"/>
</dbReference>
<organism evidence="2 3">
    <name type="scientific">Zopfia rhizophila CBS 207.26</name>
    <dbReference type="NCBI Taxonomy" id="1314779"/>
    <lineage>
        <taxon>Eukaryota</taxon>
        <taxon>Fungi</taxon>
        <taxon>Dikarya</taxon>
        <taxon>Ascomycota</taxon>
        <taxon>Pezizomycotina</taxon>
        <taxon>Dothideomycetes</taxon>
        <taxon>Dothideomycetes incertae sedis</taxon>
        <taxon>Zopfiaceae</taxon>
        <taxon>Zopfia</taxon>
    </lineage>
</organism>
<accession>A0A6A6EY43</accession>